<evidence type="ECO:0000256" key="5">
    <source>
        <dbReference type="HAMAP-Rule" id="MF_00182"/>
    </source>
</evidence>
<dbReference type="InterPro" id="IPR002376">
    <property type="entry name" value="Formyl_transf_N"/>
</dbReference>
<dbReference type="InterPro" id="IPR036477">
    <property type="entry name" value="Formyl_transf_N_sf"/>
</dbReference>
<dbReference type="PANTHER" id="PTHR11138">
    <property type="entry name" value="METHIONYL-TRNA FORMYLTRANSFERASE"/>
    <property type="match status" value="1"/>
</dbReference>
<dbReference type="InterPro" id="IPR005794">
    <property type="entry name" value="Fmt"/>
</dbReference>
<dbReference type="Pfam" id="PF02911">
    <property type="entry name" value="Formyl_trans_C"/>
    <property type="match status" value="1"/>
</dbReference>
<dbReference type="GO" id="GO:0004479">
    <property type="term" value="F:methionyl-tRNA formyltransferase activity"/>
    <property type="evidence" value="ECO:0007669"/>
    <property type="project" value="UniProtKB-UniRule"/>
</dbReference>
<protein>
    <recommendedName>
        <fullName evidence="2 5">Methionyl-tRNA formyltransferase</fullName>
        <ecNumber evidence="2 5">2.1.2.9</ecNumber>
    </recommendedName>
</protein>
<comment type="caution">
    <text evidence="8">The sequence shown here is derived from an EMBL/GenBank/DDBJ whole genome shotgun (WGS) entry which is preliminary data.</text>
</comment>
<dbReference type="AlphaFoldDB" id="A0A7C3V3D4"/>
<feature type="domain" description="Formyl transferase N-terminal" evidence="6">
    <location>
        <begin position="7"/>
        <end position="185"/>
    </location>
</feature>
<name>A0A7C3V3D4_9BACT</name>
<feature type="domain" description="Formyl transferase C-terminal" evidence="7">
    <location>
        <begin position="209"/>
        <end position="307"/>
    </location>
</feature>
<evidence type="ECO:0000256" key="2">
    <source>
        <dbReference type="ARBA" id="ARBA00012261"/>
    </source>
</evidence>
<sequence length="314" mass="34035">MKKRPWRVIFLGTPQFAVPSLKALLDAGEDIVAVITQPDRPRGRGQKVSPSPVKELALKHGLTVLQPVRLKDPAFVATLRSLAPELMIVTAYGRILTHEMLAIPSVGFLNVHASLLPRHRGAAPINWALIRGDRETGVTIMWVTYEVDTGPLFLQKRVPIEPSDNAGTLAAKLAEEGGALLVEALDKLRRGEAVKIPQPDSGVTYAPPITPEMRLIDWEQPAPEVAGWIRGLDPRPGAYTLWQGKRLRLFGARVEKAEGRVAAPGTVLGVIGGRLEVACGQGTVSLKELQQAGHKRLAAEAFLRGQNLFGQVLG</sequence>
<dbReference type="EMBL" id="DTMF01000007">
    <property type="protein sequence ID" value="HGF32795.1"/>
    <property type="molecule type" value="Genomic_DNA"/>
</dbReference>
<evidence type="ECO:0000256" key="1">
    <source>
        <dbReference type="ARBA" id="ARBA00010699"/>
    </source>
</evidence>
<dbReference type="Pfam" id="PF00551">
    <property type="entry name" value="Formyl_trans_N"/>
    <property type="match status" value="1"/>
</dbReference>
<dbReference type="NCBIfam" id="TIGR00460">
    <property type="entry name" value="fmt"/>
    <property type="match status" value="1"/>
</dbReference>
<dbReference type="InterPro" id="IPR044135">
    <property type="entry name" value="Met-tRNA-FMT_C"/>
</dbReference>
<comment type="catalytic activity">
    <reaction evidence="5">
        <text>L-methionyl-tRNA(fMet) + (6R)-10-formyltetrahydrofolate = N-formyl-L-methionyl-tRNA(fMet) + (6S)-5,6,7,8-tetrahydrofolate + H(+)</text>
        <dbReference type="Rhea" id="RHEA:24380"/>
        <dbReference type="Rhea" id="RHEA-COMP:9952"/>
        <dbReference type="Rhea" id="RHEA-COMP:9953"/>
        <dbReference type="ChEBI" id="CHEBI:15378"/>
        <dbReference type="ChEBI" id="CHEBI:57453"/>
        <dbReference type="ChEBI" id="CHEBI:78530"/>
        <dbReference type="ChEBI" id="CHEBI:78844"/>
        <dbReference type="ChEBI" id="CHEBI:195366"/>
        <dbReference type="EC" id="2.1.2.9"/>
    </reaction>
</comment>
<dbReference type="EC" id="2.1.2.9" evidence="2 5"/>
<dbReference type="InterPro" id="IPR005793">
    <property type="entry name" value="Formyl_trans_C"/>
</dbReference>
<dbReference type="InterPro" id="IPR041711">
    <property type="entry name" value="Met-tRNA-FMT_N"/>
</dbReference>
<organism evidence="8">
    <name type="scientific">Desulfobacca acetoxidans</name>
    <dbReference type="NCBI Taxonomy" id="60893"/>
    <lineage>
        <taxon>Bacteria</taxon>
        <taxon>Pseudomonadati</taxon>
        <taxon>Thermodesulfobacteriota</taxon>
        <taxon>Desulfobaccia</taxon>
        <taxon>Desulfobaccales</taxon>
        <taxon>Desulfobaccaceae</taxon>
        <taxon>Desulfobacca</taxon>
    </lineage>
</organism>
<keyword evidence="4 5" id="KW-0648">Protein biosynthesis</keyword>
<evidence type="ECO:0000313" key="8">
    <source>
        <dbReference type="EMBL" id="HGF32795.1"/>
    </source>
</evidence>
<keyword evidence="3 5" id="KW-0808">Transferase</keyword>
<comment type="function">
    <text evidence="5">Attaches a formyl group to the free amino group of methionyl-tRNA(fMet). The formyl group appears to play a dual role in the initiator identity of N-formylmethionyl-tRNA by promoting its recognition by IF2 and preventing the misappropriation of this tRNA by the elongation apparatus.</text>
</comment>
<gene>
    <name evidence="5" type="primary">fmt</name>
    <name evidence="8" type="ORF">ENW96_00190</name>
</gene>
<dbReference type="CDD" id="cd08704">
    <property type="entry name" value="Met_tRNA_FMT_C"/>
    <property type="match status" value="1"/>
</dbReference>
<reference evidence="8" key="1">
    <citation type="journal article" date="2020" name="mSystems">
        <title>Genome- and Community-Level Interaction Insights into Carbon Utilization and Element Cycling Functions of Hydrothermarchaeota in Hydrothermal Sediment.</title>
        <authorList>
            <person name="Zhou Z."/>
            <person name="Liu Y."/>
            <person name="Xu W."/>
            <person name="Pan J."/>
            <person name="Luo Z.H."/>
            <person name="Li M."/>
        </authorList>
    </citation>
    <scope>NUCLEOTIDE SEQUENCE [LARGE SCALE GENOMIC DNA]</scope>
    <source>
        <strain evidence="8">SpSt-897</strain>
    </source>
</reference>
<dbReference type="CDD" id="cd08646">
    <property type="entry name" value="FMT_core_Met-tRNA-FMT_N"/>
    <property type="match status" value="1"/>
</dbReference>
<evidence type="ECO:0000256" key="3">
    <source>
        <dbReference type="ARBA" id="ARBA00022679"/>
    </source>
</evidence>
<accession>A0A7C3V3D4</accession>
<dbReference type="Gene3D" id="3.40.50.12230">
    <property type="match status" value="1"/>
</dbReference>
<proteinExistence type="inferred from homology"/>
<dbReference type="HAMAP" id="MF_00182">
    <property type="entry name" value="Formyl_trans"/>
    <property type="match status" value="1"/>
</dbReference>
<evidence type="ECO:0000259" key="6">
    <source>
        <dbReference type="Pfam" id="PF00551"/>
    </source>
</evidence>
<feature type="binding site" evidence="5">
    <location>
        <begin position="114"/>
        <end position="117"/>
    </location>
    <ligand>
        <name>(6S)-5,6,7,8-tetrahydrofolate</name>
        <dbReference type="ChEBI" id="CHEBI:57453"/>
    </ligand>
</feature>
<dbReference type="PANTHER" id="PTHR11138:SF5">
    <property type="entry name" value="METHIONYL-TRNA FORMYLTRANSFERASE, MITOCHONDRIAL"/>
    <property type="match status" value="1"/>
</dbReference>
<evidence type="ECO:0000259" key="7">
    <source>
        <dbReference type="Pfam" id="PF02911"/>
    </source>
</evidence>
<dbReference type="SUPFAM" id="SSF53328">
    <property type="entry name" value="Formyltransferase"/>
    <property type="match status" value="1"/>
</dbReference>
<dbReference type="SUPFAM" id="SSF50486">
    <property type="entry name" value="FMT C-terminal domain-like"/>
    <property type="match status" value="1"/>
</dbReference>
<dbReference type="GO" id="GO:0005829">
    <property type="term" value="C:cytosol"/>
    <property type="evidence" value="ECO:0007669"/>
    <property type="project" value="TreeGrafter"/>
</dbReference>
<comment type="similarity">
    <text evidence="1 5">Belongs to the Fmt family.</text>
</comment>
<dbReference type="InterPro" id="IPR011034">
    <property type="entry name" value="Formyl_transferase-like_C_sf"/>
</dbReference>
<evidence type="ECO:0000256" key="4">
    <source>
        <dbReference type="ARBA" id="ARBA00022917"/>
    </source>
</evidence>